<evidence type="ECO:0000313" key="4">
    <source>
        <dbReference type="Proteomes" id="UP000681722"/>
    </source>
</evidence>
<gene>
    <name evidence="3" type="ORF">SRO942_LOCUS15328</name>
</gene>
<organism evidence="3 4">
    <name type="scientific">Didymodactylos carnosus</name>
    <dbReference type="NCBI Taxonomy" id="1234261"/>
    <lineage>
        <taxon>Eukaryota</taxon>
        <taxon>Metazoa</taxon>
        <taxon>Spiralia</taxon>
        <taxon>Gnathifera</taxon>
        <taxon>Rotifera</taxon>
        <taxon>Eurotatoria</taxon>
        <taxon>Bdelloidea</taxon>
        <taxon>Philodinida</taxon>
        <taxon>Philodinidae</taxon>
        <taxon>Didymodactylos</taxon>
    </lineage>
</organism>
<dbReference type="GO" id="GO:0008270">
    <property type="term" value="F:zinc ion binding"/>
    <property type="evidence" value="ECO:0007669"/>
    <property type="project" value="UniProtKB-KW"/>
</dbReference>
<evidence type="ECO:0000256" key="1">
    <source>
        <dbReference type="PROSITE-ProRule" id="PRU00325"/>
    </source>
</evidence>
<dbReference type="PROSITE" id="PS50966">
    <property type="entry name" value="ZF_SWIM"/>
    <property type="match status" value="1"/>
</dbReference>
<dbReference type="Proteomes" id="UP000681722">
    <property type="component" value="Unassembled WGS sequence"/>
</dbReference>
<dbReference type="InterPro" id="IPR007527">
    <property type="entry name" value="Znf_SWIM"/>
</dbReference>
<feature type="domain" description="SWIM-type" evidence="2">
    <location>
        <begin position="51"/>
        <end position="86"/>
    </location>
</feature>
<accession>A0A8S2JB30</accession>
<protein>
    <recommendedName>
        <fullName evidence="2">SWIM-type domain-containing protein</fullName>
    </recommendedName>
</protein>
<dbReference type="InterPro" id="IPR018247">
    <property type="entry name" value="EF_Hand_1_Ca_BS"/>
</dbReference>
<keyword evidence="1" id="KW-0863">Zinc-finger</keyword>
<comment type="caution">
    <text evidence="3">The sequence shown here is derived from an EMBL/GenBank/DDBJ whole genome shotgun (WGS) entry which is preliminary data.</text>
</comment>
<evidence type="ECO:0000259" key="2">
    <source>
        <dbReference type="PROSITE" id="PS50966"/>
    </source>
</evidence>
<keyword evidence="1" id="KW-0862">Zinc</keyword>
<proteinExistence type="predicted"/>
<reference evidence="3" key="1">
    <citation type="submission" date="2021-02" db="EMBL/GenBank/DDBJ databases">
        <authorList>
            <person name="Nowell W R."/>
        </authorList>
    </citation>
    <scope>NUCLEOTIDE SEQUENCE</scope>
</reference>
<dbReference type="PROSITE" id="PS00018">
    <property type="entry name" value="EF_HAND_1"/>
    <property type="match status" value="1"/>
</dbReference>
<dbReference type="EMBL" id="CAJOBC010003837">
    <property type="protein sequence ID" value="CAF3802784.1"/>
    <property type="molecule type" value="Genomic_DNA"/>
</dbReference>
<dbReference type="AlphaFoldDB" id="A0A8S2JB30"/>
<name>A0A8S2JB30_9BILA</name>
<keyword evidence="1" id="KW-0479">Metal-binding</keyword>
<sequence>MSSMCLIGFKMRGMINWVQKLDRTKVLHLNAASYIVPSSKPKNTTLRIQHYYINFSRLTPPLFCSCKYGLKEYSCIHSLDVIMMWDHHVSKTENKFLLLNDEIKSILSSDEYEQCLEEAKITNLKSLTSKHEFYIGTCTFSMGIHLSSEINNGKLILDRYLQIYYDIIINYSKNQNNHGFYCIKGIISYLINYQLINLDENKREEQLFLALLTIVTNDKNYSFINAKWINDQTIIIDQILSYILLHCVEHNDHAILLVHQKTKDTNTLSKLTSTSNGKINTMVNVLLAIISKNPTTDMIEKMINYIELASTDYHGIPMIVLLNGFLKLVKYESVRKFIANARDKLELFIQIAKNYGELDEDNALYRETAIVAYNIIWLLSTHDQIRKQLNENEEFMLTIQQLNETTYNDEHLKDIITGLLESLDGIISVNDKQNKIILDNVEINSRNDMWNSDDEDNVEIHNTTHSSKVEHETRTFQHSTAFYRNTIDDDSMSNVSGYNTYQNIRPKSRLERDQDENKMINELHRNSIIKPENQLERDQVEEKTIDELHRNSIIKPKNRLERDQDEDKMINELHRNSIIKPENRLERDQKTIDELHRNALIKPKNRFERDQSEEKTIDELHRNALIKPKNRLERDQDEDKIHELDRNPIIKPKILIHTDDEISESNINAEISESINYEDQTYQTIPIILWTNKHVLEWCRNNDLTIFEKLLADYDGKSVMKLYDFSKQNSPETLSLLRNDYKKLINNDDDNEDNQLSFLEFFRFQLQVENYYSKQSYKTTTTNNNFDNDNINITEKPKKRSKMKLCTIL</sequence>
<evidence type="ECO:0000313" key="3">
    <source>
        <dbReference type="EMBL" id="CAF3802784.1"/>
    </source>
</evidence>